<dbReference type="EMBL" id="CAICTM010003253">
    <property type="protein sequence ID" value="CAB9531117.1"/>
    <property type="molecule type" value="Genomic_DNA"/>
</dbReference>
<dbReference type="Proteomes" id="UP001153069">
    <property type="component" value="Unassembled WGS sequence"/>
</dbReference>
<feature type="compositionally biased region" description="Low complexity" evidence="1">
    <location>
        <begin position="275"/>
        <end position="289"/>
    </location>
</feature>
<feature type="region of interest" description="Disordered" evidence="1">
    <location>
        <begin position="160"/>
        <end position="180"/>
    </location>
</feature>
<evidence type="ECO:0000313" key="3">
    <source>
        <dbReference type="Proteomes" id="UP001153069"/>
    </source>
</evidence>
<gene>
    <name evidence="2" type="ORF">SEMRO_3255_G345900.1</name>
</gene>
<comment type="caution">
    <text evidence="2">The sequence shown here is derived from an EMBL/GenBank/DDBJ whole genome shotgun (WGS) entry which is preliminary data.</text>
</comment>
<feature type="compositionally biased region" description="Basic and acidic residues" evidence="1">
    <location>
        <begin position="312"/>
        <end position="328"/>
    </location>
</feature>
<feature type="region of interest" description="Disordered" evidence="1">
    <location>
        <begin position="258"/>
        <end position="341"/>
    </location>
</feature>
<dbReference type="PANTHER" id="PTHR45125">
    <property type="entry name" value="F21J9.4-RELATED"/>
    <property type="match status" value="1"/>
</dbReference>
<feature type="compositionally biased region" description="Acidic residues" evidence="1">
    <location>
        <begin position="329"/>
        <end position="341"/>
    </location>
</feature>
<dbReference type="AlphaFoldDB" id="A0A9N8HZ61"/>
<proteinExistence type="predicted"/>
<reference evidence="2" key="1">
    <citation type="submission" date="2020-06" db="EMBL/GenBank/DDBJ databases">
        <authorList>
            <consortium name="Plant Systems Biology data submission"/>
        </authorList>
    </citation>
    <scope>NUCLEOTIDE SEQUENCE</scope>
    <source>
        <strain evidence="2">D6</strain>
    </source>
</reference>
<feature type="compositionally biased region" description="Polar residues" evidence="1">
    <location>
        <begin position="258"/>
        <end position="274"/>
    </location>
</feature>
<evidence type="ECO:0000256" key="1">
    <source>
        <dbReference type="SAM" id="MobiDB-lite"/>
    </source>
</evidence>
<dbReference type="PANTHER" id="PTHR45125:SF3">
    <property type="entry name" value="NO-APICAL-MERISTEM-ASSOCIATED CARBOXY-TERMINAL DOMAIN PROTEIN"/>
    <property type="match status" value="1"/>
</dbReference>
<sequence>MAGAAPPVAAAGSRGPKWTTAECNLLCKAFVAASEDAAEGTDQTSAEFQEKTHQKYILLLQQHNTEHGTNFPPRKAHSNFNQFRKISKLVLKYKSVEDNAGDPPSGDNDKAVFLEGIKNTFKKWHGKECGNMLEAIVSCKEFLKGSPKWADFEAKIEEKNTKKRKTTRPPGNKVAKQQKKDEAIVKNVLQISSDEQEKKDHRRNKDLFMQKIGTGMDALATCLADRNDQQLLEYLSPESRKNCARQLLEERLKRMKAQNSTSFIRPETKSSSVISSLTTDGSDTDGTGSPVQVEKVVPAEVATAGESPTDMRLLREMQARIKAEKNDDNDTDNDGEEDLYA</sequence>
<name>A0A9N8HZ61_9STRA</name>
<keyword evidence="3" id="KW-1185">Reference proteome</keyword>
<protein>
    <recommendedName>
        <fullName evidence="4">No apical meristem-associated C-terminal domain-containing protein</fullName>
    </recommendedName>
</protein>
<evidence type="ECO:0000313" key="2">
    <source>
        <dbReference type="EMBL" id="CAB9531117.1"/>
    </source>
</evidence>
<accession>A0A9N8HZ61</accession>
<evidence type="ECO:0008006" key="4">
    <source>
        <dbReference type="Google" id="ProtNLM"/>
    </source>
</evidence>
<organism evidence="2 3">
    <name type="scientific">Seminavis robusta</name>
    <dbReference type="NCBI Taxonomy" id="568900"/>
    <lineage>
        <taxon>Eukaryota</taxon>
        <taxon>Sar</taxon>
        <taxon>Stramenopiles</taxon>
        <taxon>Ochrophyta</taxon>
        <taxon>Bacillariophyta</taxon>
        <taxon>Bacillariophyceae</taxon>
        <taxon>Bacillariophycidae</taxon>
        <taxon>Naviculales</taxon>
        <taxon>Naviculaceae</taxon>
        <taxon>Seminavis</taxon>
    </lineage>
</organism>